<sequence>MSASSVSDAQEADAGSFVYQGSYSYGKRNGNCAASSGLHRQQQQQQLQQPRSPQQRHQELVAARREQQQQLTEAHNEWRWAERMQRVAMHQQQRHLDCDLRQVQQVHLSSGLPGSFQAQHRQTAGQTFCPHRLASIYNLSIQRELEEVRGHLGSLLCRASLRGYGPAVSGNAIRRCSRIKEALARVEDDLLLLQELQARYSNAHSPEWGDDLHQRQLQRLVPLNLMPCMSQRIDLQHFRDPNADSEEEKECEQWARTLHQVLLRQITAKDNHFPD</sequence>
<gene>
    <name evidence="2" type="ORF">EMH_0069570</name>
</gene>
<reference evidence="2" key="2">
    <citation type="submission" date="2013-10" db="EMBL/GenBank/DDBJ databases">
        <authorList>
            <person name="Aslett M."/>
        </authorList>
    </citation>
    <scope>NUCLEOTIDE SEQUENCE [LARGE SCALE GENOMIC DNA]</scope>
    <source>
        <strain evidence="2">Houghton</strain>
    </source>
</reference>
<dbReference type="VEuPathDB" id="ToxoDB:EMH_0069570"/>
<dbReference type="OrthoDB" id="346808at2759"/>
<dbReference type="EMBL" id="HG687534">
    <property type="protein sequence ID" value="CDJ34996.1"/>
    <property type="molecule type" value="Genomic_DNA"/>
</dbReference>
<dbReference type="RefSeq" id="XP_013357558.1">
    <property type="nucleotide sequence ID" value="XM_013502104.1"/>
</dbReference>
<dbReference type="AlphaFoldDB" id="U6KDZ0"/>
<feature type="compositionally biased region" description="Low complexity" evidence="1">
    <location>
        <begin position="38"/>
        <end position="55"/>
    </location>
</feature>
<protein>
    <submittedName>
        <fullName evidence="2">Uncharacterized protein</fullName>
    </submittedName>
</protein>
<proteinExistence type="predicted"/>
<organism evidence="2 3">
    <name type="scientific">Eimeria mitis</name>
    <dbReference type="NCBI Taxonomy" id="44415"/>
    <lineage>
        <taxon>Eukaryota</taxon>
        <taxon>Sar</taxon>
        <taxon>Alveolata</taxon>
        <taxon>Apicomplexa</taxon>
        <taxon>Conoidasida</taxon>
        <taxon>Coccidia</taxon>
        <taxon>Eucoccidiorida</taxon>
        <taxon>Eimeriorina</taxon>
        <taxon>Eimeriidae</taxon>
        <taxon>Eimeria</taxon>
    </lineage>
</organism>
<evidence type="ECO:0000313" key="3">
    <source>
        <dbReference type="Proteomes" id="UP000030744"/>
    </source>
</evidence>
<reference evidence="2" key="1">
    <citation type="submission" date="2013-10" db="EMBL/GenBank/DDBJ databases">
        <title>Genomic analysis of the causative agents of coccidiosis in chickens.</title>
        <authorList>
            <person name="Reid A.J."/>
            <person name="Blake D."/>
            <person name="Billington K."/>
            <person name="Browne H."/>
            <person name="Dunn M."/>
            <person name="Hung S."/>
            <person name="Kawahara F."/>
            <person name="Miranda-Saavedra D."/>
            <person name="Mourier T."/>
            <person name="Nagra H."/>
            <person name="Otto T.D."/>
            <person name="Rawlings N."/>
            <person name="Sanchez A."/>
            <person name="Sanders M."/>
            <person name="Subramaniam C."/>
            <person name="Tay Y."/>
            <person name="Dear P."/>
            <person name="Doerig C."/>
            <person name="Gruber A."/>
            <person name="Parkinson J."/>
            <person name="Shirley M."/>
            <person name="Wan K.L."/>
            <person name="Berriman M."/>
            <person name="Tomley F."/>
            <person name="Pain A."/>
        </authorList>
    </citation>
    <scope>NUCLEOTIDE SEQUENCE [LARGE SCALE GENOMIC DNA]</scope>
    <source>
        <strain evidence="2">Houghton</strain>
    </source>
</reference>
<evidence type="ECO:0000313" key="2">
    <source>
        <dbReference type="EMBL" id="CDJ34996.1"/>
    </source>
</evidence>
<feature type="region of interest" description="Disordered" evidence="1">
    <location>
        <begin position="29"/>
        <end position="68"/>
    </location>
</feature>
<feature type="compositionally biased region" description="Basic and acidic residues" evidence="1">
    <location>
        <begin position="56"/>
        <end position="67"/>
    </location>
</feature>
<dbReference type="GeneID" id="25381483"/>
<name>U6KDZ0_9EIME</name>
<keyword evidence="3" id="KW-1185">Reference proteome</keyword>
<evidence type="ECO:0000256" key="1">
    <source>
        <dbReference type="SAM" id="MobiDB-lite"/>
    </source>
</evidence>
<dbReference type="Proteomes" id="UP000030744">
    <property type="component" value="Unassembled WGS sequence"/>
</dbReference>
<accession>U6KDZ0</accession>